<gene>
    <name evidence="1" type="ORF">ACFQ4G_01820</name>
</gene>
<accession>A0ABW3WU12</accession>
<dbReference type="RefSeq" id="WP_238203074.1">
    <property type="nucleotide sequence ID" value="NZ_JBHTND010000002.1"/>
</dbReference>
<protein>
    <submittedName>
        <fullName evidence="1">Wadjet anti-phage system protein JetA family protein</fullName>
    </submittedName>
</protein>
<comment type="caution">
    <text evidence="1">The sequence shown here is derived from an EMBL/GenBank/DDBJ whole genome shotgun (WGS) entry which is preliminary data.</text>
</comment>
<dbReference type="EMBL" id="JBHTND010000002">
    <property type="protein sequence ID" value="MFD1300320.1"/>
    <property type="molecule type" value="Genomic_DNA"/>
</dbReference>
<evidence type="ECO:0000313" key="2">
    <source>
        <dbReference type="Proteomes" id="UP001597176"/>
    </source>
</evidence>
<dbReference type="InterPro" id="IPR043773">
    <property type="entry name" value="JetA"/>
</dbReference>
<dbReference type="Pfam" id="PF18982">
    <property type="entry name" value="JetA"/>
    <property type="match status" value="1"/>
</dbReference>
<reference evidence="2" key="1">
    <citation type="journal article" date="2019" name="Int. J. Syst. Evol. Microbiol.">
        <title>The Global Catalogue of Microorganisms (GCM) 10K type strain sequencing project: providing services to taxonomists for standard genome sequencing and annotation.</title>
        <authorList>
            <consortium name="The Broad Institute Genomics Platform"/>
            <consortium name="The Broad Institute Genome Sequencing Center for Infectious Disease"/>
            <person name="Wu L."/>
            <person name="Ma J."/>
        </authorList>
    </citation>
    <scope>NUCLEOTIDE SEQUENCE [LARGE SCALE GENOMIC DNA]</scope>
    <source>
        <strain evidence="2">CCUG 56108</strain>
    </source>
</reference>
<name>A0ABW3WU12_9HYPH</name>
<sequence length="480" mass="53736">MLFARLPDDLFKPLASPSRAFNAALLLHLHARVFAETTEPLRKSEVLASIGDFSADWSQGEIADDDTTPADPIERRSAVYRRLLDAGWLVERRERYVPVVDFDPDARHVIEELARIDRGETRSYGGAVLEVLGSLESAVANPADRSEALVNAAKASRAFLGHLRSLAGSMRKIEERILREEDQSRAFRLYFEEFVARHLVSDYRTLHTRLNPFRFRSGIVREAGRALRDDLTIRALAEAGLREGRAADLVLAERAVRGDLAEILWIFEGLDRHLDSVADIVARLERRIAAALRYMDHRDSDRIERAAAALRAVGAAEWSASAPSAQVSLMRPPIGEPHLYTPRMRRAAIQSEPLPEIRLDSAIEAFILAKDAFRQRVMVTPERVIAFVERKLGTSPAIRGSEIAVADVDEFVVFQRLREIDVLFDGLLNSRYRLSRVEGRVSNGWLDCPDFLVERSPSALVPVSRRPGGTLASPPRGSSR</sequence>
<organism evidence="1 2">
    <name type="scientific">Methylobacterium marchantiae</name>
    <dbReference type="NCBI Taxonomy" id="600331"/>
    <lineage>
        <taxon>Bacteria</taxon>
        <taxon>Pseudomonadati</taxon>
        <taxon>Pseudomonadota</taxon>
        <taxon>Alphaproteobacteria</taxon>
        <taxon>Hyphomicrobiales</taxon>
        <taxon>Methylobacteriaceae</taxon>
        <taxon>Methylobacterium</taxon>
    </lineage>
</organism>
<keyword evidence="2" id="KW-1185">Reference proteome</keyword>
<dbReference type="Proteomes" id="UP001597176">
    <property type="component" value="Unassembled WGS sequence"/>
</dbReference>
<evidence type="ECO:0000313" key="1">
    <source>
        <dbReference type="EMBL" id="MFD1300320.1"/>
    </source>
</evidence>
<proteinExistence type="predicted"/>